<keyword evidence="1" id="KW-0175">Coiled coil</keyword>
<dbReference type="EMBL" id="CM032191">
    <property type="protein sequence ID" value="KAG7085704.1"/>
    <property type="molecule type" value="Genomic_DNA"/>
</dbReference>
<dbReference type="OrthoDB" id="3235983at2759"/>
<name>A0A9P7RLE2_9AGAR</name>
<comment type="caution">
    <text evidence="3">The sequence shown here is derived from an EMBL/GenBank/DDBJ whole genome shotgun (WGS) entry which is preliminary data.</text>
</comment>
<dbReference type="AlphaFoldDB" id="A0A9P7RLE2"/>
<feature type="compositionally biased region" description="Basic and acidic residues" evidence="2">
    <location>
        <begin position="596"/>
        <end position="606"/>
    </location>
</feature>
<feature type="region of interest" description="Disordered" evidence="2">
    <location>
        <begin position="213"/>
        <end position="298"/>
    </location>
</feature>
<evidence type="ECO:0000313" key="3">
    <source>
        <dbReference type="EMBL" id="KAG7085704.1"/>
    </source>
</evidence>
<proteinExistence type="predicted"/>
<keyword evidence="4" id="KW-1185">Reference proteome</keyword>
<evidence type="ECO:0000256" key="1">
    <source>
        <dbReference type="SAM" id="Coils"/>
    </source>
</evidence>
<evidence type="ECO:0000256" key="2">
    <source>
        <dbReference type="SAM" id="MobiDB-lite"/>
    </source>
</evidence>
<feature type="compositionally biased region" description="Basic and acidic residues" evidence="2">
    <location>
        <begin position="284"/>
        <end position="294"/>
    </location>
</feature>
<dbReference type="RefSeq" id="XP_043002175.1">
    <property type="nucleotide sequence ID" value="XM_043160219.1"/>
</dbReference>
<dbReference type="GeneID" id="66072324"/>
<feature type="compositionally biased region" description="Low complexity" evidence="2">
    <location>
        <begin position="259"/>
        <end position="276"/>
    </location>
</feature>
<organism evidence="3 4">
    <name type="scientific">Marasmius oreades</name>
    <name type="common">fairy-ring Marasmius</name>
    <dbReference type="NCBI Taxonomy" id="181124"/>
    <lineage>
        <taxon>Eukaryota</taxon>
        <taxon>Fungi</taxon>
        <taxon>Dikarya</taxon>
        <taxon>Basidiomycota</taxon>
        <taxon>Agaricomycotina</taxon>
        <taxon>Agaricomycetes</taxon>
        <taxon>Agaricomycetidae</taxon>
        <taxon>Agaricales</taxon>
        <taxon>Marasmiineae</taxon>
        <taxon>Marasmiaceae</taxon>
        <taxon>Marasmius</taxon>
    </lineage>
</organism>
<feature type="region of interest" description="Disordered" evidence="2">
    <location>
        <begin position="586"/>
        <end position="643"/>
    </location>
</feature>
<feature type="coiled-coil region" evidence="1">
    <location>
        <begin position="52"/>
        <end position="79"/>
    </location>
</feature>
<sequence length="643" mass="72139">MQSFMNPPNMENRYQTFLCLVNPTYIANNPTLSAQIKSITADVLRATRNMSFLELERDRDCLAMEVRNLTRKNDHLQDTIFSVLNSQPLTSTSHSPMLLTHSTLDSAISTPSCANTDITARNSNRPMREDCNVDWWDCPPAKDPEAFSHVKVKNGKGVFAWMQESDRQHITYEKMKKCYGDHRMFWNSQDTKNLLKNFSNIRYEQRDAVVEFLESRNTGTEEGKEEEDGSDEGEERKKNSKYPQDKRKCRSNNTSLSIDDVSNSDADSGNGSGNENVSLPSKKQKSDKDSKGKGNELMIMNGKISSNKVLDVDEPFRRLTSVTNMDMLAQQAPSTLKLLLIESTGSLLATSTATTLRTTLPVADTDVQSPTTSDVITTPNLSTQKPLPSYPLIKEFTRKAKALPKSIPTAPKAHPLAQYASYAEQPQNLTKDIPDEELWKEFDTGLTNLIPNGAVESRTHLVVRGKYRLSGLVGLVRHLAYDRQMDCIVLEPKLEHLIQAIDVVTAAANAKQSIKAATATTVRKKKALQIPTNMISPKWLYAADWQNLPENKGKSADDFEAHWADFEKMNKDELERYQQLSREKKLGESYISNGNRESHSKARERQGYGPWRTVRGVGNAGNAGNARYKSSHVGNPLQSTIVK</sequence>
<dbReference type="KEGG" id="more:E1B28_003248"/>
<gene>
    <name evidence="3" type="ORF">E1B28_003248</name>
</gene>
<dbReference type="Proteomes" id="UP001049176">
    <property type="component" value="Chromosome 11"/>
</dbReference>
<evidence type="ECO:0000313" key="4">
    <source>
        <dbReference type="Proteomes" id="UP001049176"/>
    </source>
</evidence>
<accession>A0A9P7RLE2</accession>
<reference evidence="3" key="1">
    <citation type="journal article" date="2021" name="Genome Biol. Evol.">
        <title>The assembled and annotated genome of the fairy-ring fungus Marasmius oreades.</title>
        <authorList>
            <person name="Hiltunen M."/>
            <person name="Ament-Velasquez S.L."/>
            <person name="Johannesson H."/>
        </authorList>
    </citation>
    <scope>NUCLEOTIDE SEQUENCE</scope>
    <source>
        <strain evidence="3">03SP1</strain>
    </source>
</reference>
<feature type="compositionally biased region" description="Acidic residues" evidence="2">
    <location>
        <begin position="223"/>
        <end position="233"/>
    </location>
</feature>
<protein>
    <submittedName>
        <fullName evidence="3">Uncharacterized protein</fullName>
    </submittedName>
</protein>
<feature type="compositionally biased region" description="Polar residues" evidence="2">
    <location>
        <begin position="632"/>
        <end position="643"/>
    </location>
</feature>